<reference evidence="3 4" key="1">
    <citation type="submission" date="2016-10" db="EMBL/GenBank/DDBJ databases">
        <authorList>
            <person name="de Groot N.N."/>
        </authorList>
    </citation>
    <scope>NUCLEOTIDE SEQUENCE [LARGE SCALE GENOMIC DNA]</scope>
    <source>
        <strain evidence="3 4">CGMCC 4.5681</strain>
    </source>
</reference>
<dbReference type="OrthoDB" id="3414477at2"/>
<name>A0A1G9B535_9ACTN</name>
<dbReference type="SUPFAM" id="SSF56399">
    <property type="entry name" value="ADP-ribosylation"/>
    <property type="match status" value="1"/>
</dbReference>
<evidence type="ECO:0000313" key="4">
    <source>
        <dbReference type="Proteomes" id="UP000198683"/>
    </source>
</evidence>
<organism evidence="3 4">
    <name type="scientific">Nonomuraea maritima</name>
    <dbReference type="NCBI Taxonomy" id="683260"/>
    <lineage>
        <taxon>Bacteria</taxon>
        <taxon>Bacillati</taxon>
        <taxon>Actinomycetota</taxon>
        <taxon>Actinomycetes</taxon>
        <taxon>Streptosporangiales</taxon>
        <taxon>Streptosporangiaceae</taxon>
        <taxon>Nonomuraea</taxon>
    </lineage>
</organism>
<accession>A0A1G9B535</accession>
<evidence type="ECO:0000256" key="1">
    <source>
        <dbReference type="SAM" id="MobiDB-lite"/>
    </source>
</evidence>
<dbReference type="GO" id="GO:0016740">
    <property type="term" value="F:transferase activity"/>
    <property type="evidence" value="ECO:0007669"/>
    <property type="project" value="UniProtKB-KW"/>
</dbReference>
<keyword evidence="3" id="KW-0808">Transferase</keyword>
<feature type="compositionally biased region" description="Low complexity" evidence="1">
    <location>
        <begin position="286"/>
        <end position="295"/>
    </location>
</feature>
<dbReference type="InterPro" id="IPR003540">
    <property type="entry name" value="ADP-ribosyltransferase"/>
</dbReference>
<dbReference type="Proteomes" id="UP000198683">
    <property type="component" value="Unassembled WGS sequence"/>
</dbReference>
<feature type="compositionally biased region" description="Low complexity" evidence="1">
    <location>
        <begin position="236"/>
        <end position="246"/>
    </location>
</feature>
<dbReference type="PROSITE" id="PS51996">
    <property type="entry name" value="TR_MART"/>
    <property type="match status" value="1"/>
</dbReference>
<feature type="compositionally biased region" description="Polar residues" evidence="1">
    <location>
        <begin position="264"/>
        <end position="274"/>
    </location>
</feature>
<dbReference type="GO" id="GO:0005576">
    <property type="term" value="C:extracellular region"/>
    <property type="evidence" value="ECO:0007669"/>
    <property type="project" value="InterPro"/>
</dbReference>
<dbReference type="Gene3D" id="3.90.176.10">
    <property type="entry name" value="Toxin ADP-ribosyltransferase, Chain A, domain 1"/>
    <property type="match status" value="1"/>
</dbReference>
<proteinExistence type="predicted"/>
<evidence type="ECO:0000313" key="3">
    <source>
        <dbReference type="EMBL" id="SDK34214.1"/>
    </source>
</evidence>
<dbReference type="Pfam" id="PF03496">
    <property type="entry name" value="ADPrib_exo_Tox"/>
    <property type="match status" value="1"/>
</dbReference>
<feature type="domain" description="ADP ribosyltransferase" evidence="2">
    <location>
        <begin position="322"/>
        <end position="474"/>
    </location>
</feature>
<sequence>MGQLEGMVPEGVRSLKDALHQAEVSLDAIGEELWAILHRALLPTTTADTILRAGAWAGSQGPEINKRLILLERVQLADPELFGVGKPPISVDESLFAPGAVLPTTGGFWDRAGQELQARLDPNLNSGDGLSEQVKGAVESVVGLGKMAIDFSIPRVIVDSMGWQRDVIDLGRSLAQAVENPVEFAKAALDWETWATNPNRAFGRLIPDIVATTTTAGSSSVASAATRAVGALGKAAKAVVPGKPSPSTVPRTPGPHVHGDGAPPSQQNMSTHPPDTSKESGPPPAATSNPPTAGGNPLDDALRHTTNAEGRAWARDNMPLPDLTPDELRALQDYGGPGYLDINAALRAKATDPNVVWSPKLTDEIAAMDQAIAKSQLPSDVVLHRGVGKHFLEAVGVDINSPREMQQLRGHVITEPGYLSTSVGQRAGFDGDVRLMLRAPKGHEAINMYPITNLIDEREILLRRGTSYIVRGVYRKNGQWYMEADVLPEGWSKPPDWDAPPSMDADLGWKGPYVD</sequence>
<dbReference type="STRING" id="683260.SAMN05421874_1078"/>
<protein>
    <submittedName>
        <fullName evidence="3">ADP-ribosyltransferase exoenzyme</fullName>
    </submittedName>
</protein>
<dbReference type="EMBL" id="FNFB01000007">
    <property type="protein sequence ID" value="SDK34214.1"/>
    <property type="molecule type" value="Genomic_DNA"/>
</dbReference>
<evidence type="ECO:0000259" key="2">
    <source>
        <dbReference type="Pfam" id="PF03496"/>
    </source>
</evidence>
<gene>
    <name evidence="3" type="ORF">SAMN05421874_1078</name>
</gene>
<dbReference type="AlphaFoldDB" id="A0A1G9B535"/>
<feature type="region of interest" description="Disordered" evidence="1">
    <location>
        <begin position="236"/>
        <end position="302"/>
    </location>
</feature>
<keyword evidence="4" id="KW-1185">Reference proteome</keyword>